<keyword evidence="4" id="KW-0547">Nucleotide-binding</keyword>
<comment type="cofactor">
    <cofactor evidence="1">
        <name>Mg(2+)</name>
        <dbReference type="ChEBI" id="CHEBI:18420"/>
    </cofactor>
</comment>
<dbReference type="PROSITE" id="PS50887">
    <property type="entry name" value="GGDEF"/>
    <property type="match status" value="1"/>
</dbReference>
<protein>
    <recommendedName>
        <fullName evidence="3">diguanylate cyclase</fullName>
        <ecNumber evidence="3">2.7.7.65</ecNumber>
    </recommendedName>
</protein>
<dbReference type="SUPFAM" id="SSF55073">
    <property type="entry name" value="Nucleotide cyclase"/>
    <property type="match status" value="1"/>
</dbReference>
<dbReference type="GO" id="GO:0043709">
    <property type="term" value="P:cell adhesion involved in single-species biofilm formation"/>
    <property type="evidence" value="ECO:0007669"/>
    <property type="project" value="TreeGrafter"/>
</dbReference>
<reference evidence="8" key="1">
    <citation type="submission" date="2021-03" db="EMBL/GenBank/DDBJ databases">
        <title>Plesiomonas shigelloides zfcc0051, isolated from zebrafish feces.</title>
        <authorList>
            <person name="Vanderhoek Z."/>
            <person name="Gaulke C."/>
        </authorList>
    </citation>
    <scope>NUCLEOTIDE SEQUENCE</scope>
    <source>
        <strain evidence="8">Zfcc0051</strain>
    </source>
</reference>
<feature type="domain" description="GGDEF" evidence="7">
    <location>
        <begin position="317"/>
        <end position="445"/>
    </location>
</feature>
<organism evidence="8 9">
    <name type="scientific">Plesiomonas shigelloides</name>
    <name type="common">Aeromonas shigelloides</name>
    <dbReference type="NCBI Taxonomy" id="703"/>
    <lineage>
        <taxon>Bacteria</taxon>
        <taxon>Pseudomonadati</taxon>
        <taxon>Pseudomonadota</taxon>
        <taxon>Gammaproteobacteria</taxon>
        <taxon>Enterobacterales</taxon>
        <taxon>Enterobacteriaceae</taxon>
        <taxon>Plesiomonas</taxon>
    </lineage>
</organism>
<evidence type="ECO:0000313" key="9">
    <source>
        <dbReference type="Proteomes" id="UP000664658"/>
    </source>
</evidence>
<dbReference type="EC" id="2.7.7.65" evidence="3"/>
<name>A0A8I2B4V3_PLESH</name>
<dbReference type="AlphaFoldDB" id="A0A8I2B4V3"/>
<dbReference type="GO" id="GO:0052621">
    <property type="term" value="F:diguanylate cyclase activity"/>
    <property type="evidence" value="ECO:0007669"/>
    <property type="project" value="UniProtKB-EC"/>
</dbReference>
<dbReference type="InterPro" id="IPR000160">
    <property type="entry name" value="GGDEF_dom"/>
</dbReference>
<dbReference type="CDD" id="cd01949">
    <property type="entry name" value="GGDEF"/>
    <property type="match status" value="1"/>
</dbReference>
<dbReference type="NCBIfam" id="TIGR00254">
    <property type="entry name" value="GGDEF"/>
    <property type="match status" value="1"/>
</dbReference>
<feature type="transmembrane region" description="Helical" evidence="6">
    <location>
        <begin position="7"/>
        <end position="27"/>
    </location>
</feature>
<dbReference type="Gene3D" id="3.30.70.270">
    <property type="match status" value="1"/>
</dbReference>
<proteinExistence type="predicted"/>
<dbReference type="SMART" id="SM00267">
    <property type="entry name" value="GGDEF"/>
    <property type="match status" value="1"/>
</dbReference>
<accession>A0A8I2B4V3</accession>
<keyword evidence="4" id="KW-0342">GTP-binding</keyword>
<evidence type="ECO:0000259" key="7">
    <source>
        <dbReference type="PROSITE" id="PS50887"/>
    </source>
</evidence>
<dbReference type="InterPro" id="IPR050469">
    <property type="entry name" value="Diguanylate_Cyclase"/>
</dbReference>
<sequence length="446" mass="51314">MNDKKRLLWLSYSFVLISLLVTLFFFLHAQSRYLQYKTLLLNEINAVFLDSYAQLRNLYVAYNNVPFLPANELLMRNKQFAYIKFIPLPNADLQTLRAPDIFANLQQIKQNLDFITHNHLATLGLIQQGRGYVIVTPYRPYHDMLFSRQADQALQQVTRIDPLWQQRSYDADDFRGCRVYITAPYRENYSGLQLVSMLMPLYTEGKLQAVAIADIRAMIFRHIVASFNQQHDTQFFLNDAHTPDSFLIPCSQQRINIAYSKLSLLSASELLIAVLAASALVLLLAWVLRVKNKIYRDELTGLHNRYYVNDHLRRLPSGFSVLVLDVDNFKQINDRHGHAIGDQVLQTIAQVLQNLTRDDDIVARWGGEEFLLLLMTDREDTVRHRAELIRRTIADESALTGLPVTVSIGVCIARAQAFETAFKLADDCLYESKRNGKNQVTVSHLF</sequence>
<evidence type="ECO:0000256" key="4">
    <source>
        <dbReference type="ARBA" id="ARBA00023134"/>
    </source>
</evidence>
<dbReference type="PANTHER" id="PTHR45138:SF9">
    <property type="entry name" value="DIGUANYLATE CYCLASE DGCM-RELATED"/>
    <property type="match status" value="1"/>
</dbReference>
<evidence type="ECO:0000256" key="1">
    <source>
        <dbReference type="ARBA" id="ARBA00001946"/>
    </source>
</evidence>
<keyword evidence="6" id="KW-1133">Transmembrane helix</keyword>
<dbReference type="GO" id="GO:0005886">
    <property type="term" value="C:plasma membrane"/>
    <property type="evidence" value="ECO:0007669"/>
    <property type="project" value="TreeGrafter"/>
</dbReference>
<comment type="caution">
    <text evidence="8">The sequence shown here is derived from an EMBL/GenBank/DDBJ whole genome shotgun (WGS) entry which is preliminary data.</text>
</comment>
<dbReference type="Pfam" id="PF00990">
    <property type="entry name" value="GGDEF"/>
    <property type="match status" value="1"/>
</dbReference>
<dbReference type="FunFam" id="3.30.70.270:FF:000001">
    <property type="entry name" value="Diguanylate cyclase domain protein"/>
    <property type="match status" value="1"/>
</dbReference>
<dbReference type="InterPro" id="IPR029787">
    <property type="entry name" value="Nucleotide_cyclase"/>
</dbReference>
<gene>
    <name evidence="8" type="ORF">J2R62_03800</name>
</gene>
<dbReference type="Proteomes" id="UP000664658">
    <property type="component" value="Unassembled WGS sequence"/>
</dbReference>
<evidence type="ECO:0000313" key="8">
    <source>
        <dbReference type="EMBL" id="MBO1107352.1"/>
    </source>
</evidence>
<comment type="catalytic activity">
    <reaction evidence="5">
        <text>2 GTP = 3',3'-c-di-GMP + 2 diphosphate</text>
        <dbReference type="Rhea" id="RHEA:24898"/>
        <dbReference type="ChEBI" id="CHEBI:33019"/>
        <dbReference type="ChEBI" id="CHEBI:37565"/>
        <dbReference type="ChEBI" id="CHEBI:58805"/>
        <dbReference type="EC" id="2.7.7.65"/>
    </reaction>
</comment>
<evidence type="ECO:0000256" key="5">
    <source>
        <dbReference type="ARBA" id="ARBA00034247"/>
    </source>
</evidence>
<comment type="pathway">
    <text evidence="2">Purine metabolism; 3',5'-cyclic di-GMP biosynthesis.</text>
</comment>
<keyword evidence="6" id="KW-0472">Membrane</keyword>
<keyword evidence="6" id="KW-0812">Transmembrane</keyword>
<dbReference type="EMBL" id="JAFNAA010000003">
    <property type="protein sequence ID" value="MBO1107352.1"/>
    <property type="molecule type" value="Genomic_DNA"/>
</dbReference>
<feature type="transmembrane region" description="Helical" evidence="6">
    <location>
        <begin position="270"/>
        <end position="288"/>
    </location>
</feature>
<dbReference type="GO" id="GO:1902201">
    <property type="term" value="P:negative regulation of bacterial-type flagellum-dependent cell motility"/>
    <property type="evidence" value="ECO:0007669"/>
    <property type="project" value="TreeGrafter"/>
</dbReference>
<evidence type="ECO:0000256" key="6">
    <source>
        <dbReference type="SAM" id="Phobius"/>
    </source>
</evidence>
<dbReference type="PANTHER" id="PTHR45138">
    <property type="entry name" value="REGULATORY COMPONENTS OF SENSORY TRANSDUCTION SYSTEM"/>
    <property type="match status" value="1"/>
</dbReference>
<dbReference type="KEGG" id="pshi:SAMEA2665130_0127"/>
<dbReference type="RefSeq" id="WP_064977074.1">
    <property type="nucleotide sequence ID" value="NZ_CP101030.1"/>
</dbReference>
<dbReference type="InterPro" id="IPR043128">
    <property type="entry name" value="Rev_trsase/Diguanyl_cyclase"/>
</dbReference>
<dbReference type="GO" id="GO:0005525">
    <property type="term" value="F:GTP binding"/>
    <property type="evidence" value="ECO:0007669"/>
    <property type="project" value="UniProtKB-KW"/>
</dbReference>
<evidence type="ECO:0000256" key="2">
    <source>
        <dbReference type="ARBA" id="ARBA00004665"/>
    </source>
</evidence>
<evidence type="ECO:0000256" key="3">
    <source>
        <dbReference type="ARBA" id="ARBA00012528"/>
    </source>
</evidence>